<feature type="compositionally biased region" description="Basic and acidic residues" evidence="6">
    <location>
        <begin position="645"/>
        <end position="659"/>
    </location>
</feature>
<dbReference type="Pfam" id="PF00875">
    <property type="entry name" value="DNA_photolyase"/>
    <property type="match status" value="1"/>
</dbReference>
<dbReference type="SUPFAM" id="SSF48173">
    <property type="entry name" value="Cryptochrome/photolyase FAD-binding domain"/>
    <property type="match status" value="1"/>
</dbReference>
<feature type="region of interest" description="Disordered" evidence="6">
    <location>
        <begin position="610"/>
        <end position="660"/>
    </location>
</feature>
<feature type="compositionally biased region" description="Polar residues" evidence="6">
    <location>
        <begin position="813"/>
        <end position="831"/>
    </location>
</feature>
<dbReference type="InterPro" id="IPR006050">
    <property type="entry name" value="DNA_photolyase_N"/>
</dbReference>
<evidence type="ECO:0000256" key="1">
    <source>
        <dbReference type="ARBA" id="ARBA00005862"/>
    </source>
</evidence>
<dbReference type="GO" id="GO:0071949">
    <property type="term" value="F:FAD binding"/>
    <property type="evidence" value="ECO:0007669"/>
    <property type="project" value="TreeGrafter"/>
</dbReference>
<evidence type="ECO:0000256" key="5">
    <source>
        <dbReference type="PIRSR" id="PIRSR602081-2"/>
    </source>
</evidence>
<keyword evidence="8" id="KW-0456">Lyase</keyword>
<feature type="region of interest" description="Disordered" evidence="6">
    <location>
        <begin position="690"/>
        <end position="738"/>
    </location>
</feature>
<keyword evidence="9" id="KW-1185">Reference proteome</keyword>
<dbReference type="GO" id="GO:0003677">
    <property type="term" value="F:DNA binding"/>
    <property type="evidence" value="ECO:0007669"/>
    <property type="project" value="TreeGrafter"/>
</dbReference>
<dbReference type="Proteomes" id="UP000008743">
    <property type="component" value="Unassembled WGS sequence"/>
</dbReference>
<evidence type="ECO:0000256" key="3">
    <source>
        <dbReference type="ARBA" id="ARBA00022827"/>
    </source>
</evidence>
<feature type="site" description="Electron transfer via tryptophanyl radical" evidence="5">
    <location>
        <position position="465"/>
    </location>
</feature>
<feature type="binding site" evidence="4">
    <location>
        <begin position="357"/>
        <end position="364"/>
    </location>
    <ligand>
        <name>FAD</name>
        <dbReference type="ChEBI" id="CHEBI:57692"/>
    </ligand>
</feature>
<evidence type="ECO:0000259" key="7">
    <source>
        <dbReference type="PROSITE" id="PS51645"/>
    </source>
</evidence>
<dbReference type="InterPro" id="IPR036155">
    <property type="entry name" value="Crypto/Photolyase_N_sf"/>
</dbReference>
<dbReference type="InterPro" id="IPR036134">
    <property type="entry name" value="Crypto/Photolyase_FAD-like_sf"/>
</dbReference>
<dbReference type="Pfam" id="PF03441">
    <property type="entry name" value="FAD_binding_7"/>
    <property type="match status" value="1"/>
</dbReference>
<feature type="region of interest" description="Disordered" evidence="6">
    <location>
        <begin position="65"/>
        <end position="91"/>
    </location>
</feature>
<dbReference type="PROSITE" id="PS51645">
    <property type="entry name" value="PHR_CRY_ALPHA_BETA"/>
    <property type="match status" value="1"/>
</dbReference>
<feature type="binding site" evidence="4">
    <location>
        <begin position="315"/>
        <end position="319"/>
    </location>
    <ligand>
        <name>FAD</name>
        <dbReference type="ChEBI" id="CHEBI:57692"/>
    </ligand>
</feature>
<dbReference type="InterPro" id="IPR005101">
    <property type="entry name" value="Cryptochr/Photolyase_FAD-bd"/>
</dbReference>
<keyword evidence="2 4" id="KW-0285">Flavoprotein</keyword>
<proteinExistence type="inferred from homology"/>
<feature type="site" description="Electron transfer via tryptophanyl radical" evidence="5">
    <location>
        <position position="442"/>
    </location>
</feature>
<keyword evidence="3 4" id="KW-0274">FAD</keyword>
<feature type="site" description="Electron transfer via tryptophanyl radical" evidence="5">
    <location>
        <position position="388"/>
    </location>
</feature>
<dbReference type="PANTHER" id="PTHR11455">
    <property type="entry name" value="CRYPTOCHROME"/>
    <property type="match status" value="1"/>
</dbReference>
<evidence type="ECO:0000313" key="9">
    <source>
        <dbReference type="Proteomes" id="UP000008743"/>
    </source>
</evidence>
<dbReference type="EMBL" id="KE346361">
    <property type="protein sequence ID" value="KJE89855.1"/>
    <property type="molecule type" value="Genomic_DNA"/>
</dbReference>
<dbReference type="RefSeq" id="XP_004349794.2">
    <property type="nucleotide sequence ID" value="XM_004349744.2"/>
</dbReference>
<feature type="region of interest" description="Disordered" evidence="6">
    <location>
        <begin position="790"/>
        <end position="831"/>
    </location>
</feature>
<dbReference type="SUPFAM" id="SSF52425">
    <property type="entry name" value="Cryptochrome/photolyase, N-terminal domain"/>
    <property type="match status" value="1"/>
</dbReference>
<dbReference type="Gene3D" id="1.10.579.10">
    <property type="entry name" value="DNA Cyclobutane Dipyrimidine Photolyase, subunit A, domain 3"/>
    <property type="match status" value="1"/>
</dbReference>
<evidence type="ECO:0000313" key="8">
    <source>
        <dbReference type="EMBL" id="KJE89855.1"/>
    </source>
</evidence>
<dbReference type="AlphaFoldDB" id="A0A0D2WIV3"/>
<comment type="cofactor">
    <cofactor evidence="4">
        <name>FAD</name>
        <dbReference type="ChEBI" id="CHEBI:57692"/>
    </cofactor>
    <text evidence="4">Binds 1 FAD per subunit.</text>
</comment>
<feature type="compositionally biased region" description="Low complexity" evidence="6">
    <location>
        <begin position="718"/>
        <end position="731"/>
    </location>
</feature>
<evidence type="ECO:0000256" key="2">
    <source>
        <dbReference type="ARBA" id="ARBA00022630"/>
    </source>
</evidence>
<dbReference type="Gene3D" id="1.25.40.80">
    <property type="match status" value="1"/>
</dbReference>
<feature type="compositionally biased region" description="Polar residues" evidence="6">
    <location>
        <begin position="624"/>
        <end position="637"/>
    </location>
</feature>
<sequence length="831" mass="90649">MSLPPPQPPQSRSLSQLLLQHPPSQAAAAAAVPQESRNACHWFRINALRLDDNPALLAAIEYSSSSSSSSSAPSASAPTTTSASASHSGTAEPHNTLHNVFVLDPSDATIPSSGLPLVFLLESLTNLQSRLTWLGSHLTILRGQVEQVLPDYLSKHDISLVTYEESTPEPASSQVAQRLEQALHPLRIRQRLETSAFVTHTLYDMNMLLVACKNTPPLTYGKFLSLIESIGPPVAPLDAPHRLAERGPAGQTDAATGGIPSLAELGISEPHTPLMFHGGETAGQARMHHYLGDLARVANFSKPELDPTLFEEPSSSVMSPYLRFGCVSPRRFFFEINKVYIDSGVTPTQPPVSLLGQLYWREFFYLVAAGTPNFDRAAGNPICKQIQWDVNPEYLAAWESGRTGYPWIDAAMNQLREVGWMHHLARHAVACFLTRGDLFLSWELGRDYLQRTLLDADWSISNANWMWMSASAFFHAYFRVYSPITFAQHYDPEGKFVRRFVPALRNFPSEYIYMPWSAPLEVQREAGCIVGVDYPKPIVDHEQVCRTNMERMRDAYAQQPDAAALMAVSAVSMLTRQPHDAVTLAQMHGQSSGTLSIKSSDSISAPFFKPLDTSANGVADTSRLGDTTSVHSGSTDSIPRAHQKTASEEAARVTNDARRWSTTPVPVLSRDLGQILQQWHADMLQRAQAASQLVHHNHSDEAHRHASEAHHHALEPDSSTSLSSGSVTPPSQVGSAGTISNREVHFDPALHSMMATEVVGQLHPAVGLVADHLNAAISTRVTRRSSEAFGDSHAAAAAAAAASQPGSAKRSRASTPPSVETSTRCTSPRKR</sequence>
<comment type="similarity">
    <text evidence="1">Belongs to the DNA photolyase class-1 family.</text>
</comment>
<feature type="compositionally biased region" description="Basic and acidic residues" evidence="6">
    <location>
        <begin position="697"/>
        <end position="715"/>
    </location>
</feature>
<reference evidence="9" key="1">
    <citation type="submission" date="2011-02" db="EMBL/GenBank/DDBJ databases">
        <title>The Genome Sequence of Capsaspora owczarzaki ATCC 30864.</title>
        <authorList>
            <person name="Russ C."/>
            <person name="Cuomo C."/>
            <person name="Burger G."/>
            <person name="Gray M.W."/>
            <person name="Holland P.W.H."/>
            <person name="King N."/>
            <person name="Lang F.B.F."/>
            <person name="Roger A.J."/>
            <person name="Ruiz-Trillo I."/>
            <person name="Young S.K."/>
            <person name="Zeng Q."/>
            <person name="Gargeya S."/>
            <person name="Alvarado L."/>
            <person name="Berlin A."/>
            <person name="Chapman S.B."/>
            <person name="Chen Z."/>
            <person name="Freedman E."/>
            <person name="Gellesch M."/>
            <person name="Goldberg J."/>
            <person name="Griggs A."/>
            <person name="Gujja S."/>
            <person name="Heilman E."/>
            <person name="Heiman D."/>
            <person name="Howarth C."/>
            <person name="Mehta T."/>
            <person name="Neiman D."/>
            <person name="Pearson M."/>
            <person name="Roberts A."/>
            <person name="Saif S."/>
            <person name="Shea T."/>
            <person name="Shenoy N."/>
            <person name="Sisk P."/>
            <person name="Stolte C."/>
            <person name="Sykes S."/>
            <person name="White J."/>
            <person name="Yandava C."/>
            <person name="Haas B."/>
            <person name="Nusbaum C."/>
            <person name="Birren B."/>
        </authorList>
    </citation>
    <scope>NUCLEOTIDE SEQUENCE</scope>
    <source>
        <strain evidence="9">ATCC 30864</strain>
    </source>
</reference>
<dbReference type="GO" id="GO:0003904">
    <property type="term" value="F:deoxyribodipyrimidine photo-lyase activity"/>
    <property type="evidence" value="ECO:0007669"/>
    <property type="project" value="TreeGrafter"/>
</dbReference>
<dbReference type="InterPro" id="IPR002081">
    <property type="entry name" value="Cryptochrome/DNA_photolyase_1"/>
</dbReference>
<dbReference type="InterPro" id="IPR014729">
    <property type="entry name" value="Rossmann-like_a/b/a_fold"/>
</dbReference>
<dbReference type="eggNOG" id="KOG0133">
    <property type="taxonomic scope" value="Eukaryota"/>
</dbReference>
<organism evidence="8 9">
    <name type="scientific">Capsaspora owczarzaki (strain ATCC 30864)</name>
    <dbReference type="NCBI Taxonomy" id="595528"/>
    <lineage>
        <taxon>Eukaryota</taxon>
        <taxon>Filasterea</taxon>
        <taxon>Capsaspora</taxon>
    </lineage>
</organism>
<accession>A0A0D2WIV3</accession>
<dbReference type="InParanoid" id="A0A0D2WIV3"/>
<feature type="domain" description="Photolyase/cryptochrome alpha/beta" evidence="7">
    <location>
        <begin position="38"/>
        <end position="202"/>
    </location>
</feature>
<dbReference type="Gene3D" id="3.40.50.620">
    <property type="entry name" value="HUPs"/>
    <property type="match status" value="1"/>
</dbReference>
<dbReference type="PhylomeDB" id="A0A0D2WIV3"/>
<dbReference type="OrthoDB" id="435881at2759"/>
<name>A0A0D2WIV3_CAPO3</name>
<feature type="binding site" evidence="4">
    <location>
        <begin position="455"/>
        <end position="457"/>
    </location>
    <ligand>
        <name>FAD</name>
        <dbReference type="ChEBI" id="CHEBI:57692"/>
    </ligand>
</feature>
<dbReference type="STRING" id="595528.A0A0D2WIV3"/>
<evidence type="ECO:0000256" key="4">
    <source>
        <dbReference type="PIRSR" id="PIRSR602081-1"/>
    </source>
</evidence>
<dbReference type="PANTHER" id="PTHR11455:SF9">
    <property type="entry name" value="CRYPTOCHROME CIRCADIAN CLOCK 5 ISOFORM X1"/>
    <property type="match status" value="1"/>
</dbReference>
<evidence type="ECO:0000256" key="6">
    <source>
        <dbReference type="SAM" id="MobiDB-lite"/>
    </source>
</evidence>
<gene>
    <name evidence="8" type="ORF">CAOG_001274</name>
</gene>
<protein>
    <submittedName>
        <fullName evidence="8">Photolyase</fullName>
    </submittedName>
</protein>
<feature type="compositionally biased region" description="Low complexity" evidence="6">
    <location>
        <begin position="65"/>
        <end position="86"/>
    </location>
</feature>